<dbReference type="Proteomes" id="UP001432312">
    <property type="component" value="Chromosome"/>
</dbReference>
<dbReference type="Pfam" id="PF00583">
    <property type="entry name" value="Acetyltransf_1"/>
    <property type="match status" value="1"/>
</dbReference>
<dbReference type="EMBL" id="CP108036">
    <property type="protein sequence ID" value="WUN84483.1"/>
    <property type="molecule type" value="Genomic_DNA"/>
</dbReference>
<protein>
    <submittedName>
        <fullName evidence="2">GNAT family N-acetyltransferase</fullName>
    </submittedName>
</protein>
<evidence type="ECO:0000259" key="1">
    <source>
        <dbReference type="PROSITE" id="PS51186"/>
    </source>
</evidence>
<accession>A0ABZ1QR60</accession>
<gene>
    <name evidence="2" type="ORF">OHA91_36725</name>
</gene>
<evidence type="ECO:0000313" key="3">
    <source>
        <dbReference type="Proteomes" id="UP001432312"/>
    </source>
</evidence>
<dbReference type="InterPro" id="IPR000182">
    <property type="entry name" value="GNAT_dom"/>
</dbReference>
<organism evidence="2 3">
    <name type="scientific">Streptomyces erythrochromogenes</name>
    <dbReference type="NCBI Taxonomy" id="285574"/>
    <lineage>
        <taxon>Bacteria</taxon>
        <taxon>Bacillati</taxon>
        <taxon>Actinomycetota</taxon>
        <taxon>Actinomycetes</taxon>
        <taxon>Kitasatosporales</taxon>
        <taxon>Streptomycetaceae</taxon>
        <taxon>Streptomyces</taxon>
    </lineage>
</organism>
<keyword evidence="3" id="KW-1185">Reference proteome</keyword>
<name>A0ABZ1QR60_9ACTN</name>
<evidence type="ECO:0000313" key="2">
    <source>
        <dbReference type="EMBL" id="WUN84483.1"/>
    </source>
</evidence>
<feature type="domain" description="N-acetyltransferase" evidence="1">
    <location>
        <begin position="9"/>
        <end position="165"/>
    </location>
</feature>
<dbReference type="CDD" id="cd04301">
    <property type="entry name" value="NAT_SF"/>
    <property type="match status" value="1"/>
</dbReference>
<proteinExistence type="predicted"/>
<dbReference type="SUPFAM" id="SSF55729">
    <property type="entry name" value="Acyl-CoA N-acyltransferases (Nat)"/>
    <property type="match status" value="1"/>
</dbReference>
<reference evidence="2" key="1">
    <citation type="submission" date="2022-10" db="EMBL/GenBank/DDBJ databases">
        <title>The complete genomes of actinobacterial strains from the NBC collection.</title>
        <authorList>
            <person name="Joergensen T.S."/>
            <person name="Alvarez Arevalo M."/>
            <person name="Sterndorff E.B."/>
            <person name="Faurdal D."/>
            <person name="Vuksanovic O."/>
            <person name="Mourched A.-S."/>
            <person name="Charusanti P."/>
            <person name="Shaw S."/>
            <person name="Blin K."/>
            <person name="Weber T."/>
        </authorList>
    </citation>
    <scope>NUCLEOTIDE SEQUENCE</scope>
    <source>
        <strain evidence="2">NBC_00303</strain>
    </source>
</reference>
<sequence>MIVPSQRTLRLEPVTADNFDAVCAVQVRPDQAHLVSPVVKSLAEAYVHPTSAWPRAVVDGDDVVGFVMAFHDIVWDPAADPTDRRSGIWRLNIDAGRQGKGYGRFAVQAVVEEILRRGTHRAAHVSWHVGSGSPEPFYLGLGFTPTGELIGEERVGVLTLDRTAAAAPPAR</sequence>
<dbReference type="PROSITE" id="PS51186">
    <property type="entry name" value="GNAT"/>
    <property type="match status" value="1"/>
</dbReference>
<dbReference type="Gene3D" id="3.40.630.30">
    <property type="match status" value="1"/>
</dbReference>
<dbReference type="InterPro" id="IPR016181">
    <property type="entry name" value="Acyl_CoA_acyltransferase"/>
</dbReference>